<dbReference type="InterPro" id="IPR014710">
    <property type="entry name" value="RmlC-like_jellyroll"/>
</dbReference>
<evidence type="ECO:0000313" key="7">
    <source>
        <dbReference type="Proteomes" id="UP001210678"/>
    </source>
</evidence>
<keyword evidence="1" id="KW-0805">Transcription regulation</keyword>
<keyword evidence="4" id="KW-0804">Transcription</keyword>
<keyword evidence="7" id="KW-1185">Reference proteome</keyword>
<dbReference type="InterPro" id="IPR009057">
    <property type="entry name" value="Homeodomain-like_sf"/>
</dbReference>
<dbReference type="InterPro" id="IPR020449">
    <property type="entry name" value="Tscrpt_reg_AraC-type_HTH"/>
</dbReference>
<comment type="caution">
    <text evidence="6">The sequence shown here is derived from an EMBL/GenBank/DDBJ whole genome shotgun (WGS) entry which is preliminary data.</text>
</comment>
<feature type="domain" description="HTH araC/xylS-type" evidence="5">
    <location>
        <begin position="174"/>
        <end position="272"/>
    </location>
</feature>
<name>A0ABT4YUQ6_9VIBR</name>
<dbReference type="PANTHER" id="PTHR43280:SF32">
    <property type="entry name" value="TRANSCRIPTIONAL REGULATORY PROTEIN"/>
    <property type="match status" value="1"/>
</dbReference>
<evidence type="ECO:0000256" key="1">
    <source>
        <dbReference type="ARBA" id="ARBA00023015"/>
    </source>
</evidence>
<accession>A0ABT4YUQ6</accession>
<evidence type="ECO:0000256" key="4">
    <source>
        <dbReference type="ARBA" id="ARBA00023163"/>
    </source>
</evidence>
<dbReference type="SMART" id="SM00342">
    <property type="entry name" value="HTH_ARAC"/>
    <property type="match status" value="1"/>
</dbReference>
<gene>
    <name evidence="6" type="ORF">PGX00_17155</name>
</gene>
<dbReference type="RefSeq" id="WP_272138844.1">
    <property type="nucleotide sequence ID" value="NZ_JAQLOI010000003.1"/>
</dbReference>
<evidence type="ECO:0000313" key="6">
    <source>
        <dbReference type="EMBL" id="MDB1125281.1"/>
    </source>
</evidence>
<evidence type="ECO:0000259" key="5">
    <source>
        <dbReference type="PROSITE" id="PS01124"/>
    </source>
</evidence>
<dbReference type="InterPro" id="IPR003313">
    <property type="entry name" value="AraC-bd"/>
</dbReference>
<organism evidence="6 7">
    <name type="scientific">Vibrio algarum</name>
    <dbReference type="NCBI Taxonomy" id="3020714"/>
    <lineage>
        <taxon>Bacteria</taxon>
        <taxon>Pseudomonadati</taxon>
        <taxon>Pseudomonadota</taxon>
        <taxon>Gammaproteobacteria</taxon>
        <taxon>Vibrionales</taxon>
        <taxon>Vibrionaceae</taxon>
        <taxon>Vibrio</taxon>
    </lineage>
</organism>
<dbReference type="Pfam" id="PF02311">
    <property type="entry name" value="AraC_binding"/>
    <property type="match status" value="1"/>
</dbReference>
<dbReference type="SUPFAM" id="SSF46689">
    <property type="entry name" value="Homeodomain-like"/>
    <property type="match status" value="1"/>
</dbReference>
<dbReference type="InterPro" id="IPR018060">
    <property type="entry name" value="HTH_AraC"/>
</dbReference>
<dbReference type="InterPro" id="IPR037923">
    <property type="entry name" value="HTH-like"/>
</dbReference>
<protein>
    <submittedName>
        <fullName evidence="6">Helix-turn-helix transcriptional regulator</fullName>
    </submittedName>
</protein>
<keyword evidence="2" id="KW-0238">DNA-binding</keyword>
<sequence>MIQNKIISSGRSFSALNIQGHEPNGIWDPHRHDYYEIMWCLEGKGQHSIDFSTFKLRTNRVFLISPHQVHDARQLDSCLRVVAFKSDLFEVSQRHNEVMKKLGFDNVFQQPFLDLDEDGVSHLTSLWELLLVADEDNDLGLIESLLSSYLRILARYRISEHNEGAPSSRDQRIEKIESLIENNYIQQKRCEFYADAVNLTPKRINELMRAACGKTVTRSIIDRICLEAKRELTFSSKSVQKIAIELGYDDSSYFSRLFKKQAGLSPSDYRTKMFK</sequence>
<proteinExistence type="predicted"/>
<dbReference type="PANTHER" id="PTHR43280">
    <property type="entry name" value="ARAC-FAMILY TRANSCRIPTIONAL REGULATOR"/>
    <property type="match status" value="1"/>
</dbReference>
<evidence type="ECO:0000256" key="3">
    <source>
        <dbReference type="ARBA" id="ARBA00023159"/>
    </source>
</evidence>
<dbReference type="Pfam" id="PF12833">
    <property type="entry name" value="HTH_18"/>
    <property type="match status" value="1"/>
</dbReference>
<dbReference type="SUPFAM" id="SSF51215">
    <property type="entry name" value="Regulatory protein AraC"/>
    <property type="match status" value="1"/>
</dbReference>
<dbReference type="Proteomes" id="UP001210678">
    <property type="component" value="Unassembled WGS sequence"/>
</dbReference>
<keyword evidence="3" id="KW-0010">Activator</keyword>
<dbReference type="Gene3D" id="1.10.10.60">
    <property type="entry name" value="Homeodomain-like"/>
    <property type="match status" value="1"/>
</dbReference>
<dbReference type="PROSITE" id="PS01124">
    <property type="entry name" value="HTH_ARAC_FAMILY_2"/>
    <property type="match status" value="1"/>
</dbReference>
<evidence type="ECO:0000256" key="2">
    <source>
        <dbReference type="ARBA" id="ARBA00023125"/>
    </source>
</evidence>
<reference evidence="6 7" key="1">
    <citation type="submission" date="2023-01" db="EMBL/GenBank/DDBJ databases">
        <title>Vibrio sp. KJ40-1 sp.nov, isolated from marine algae.</title>
        <authorList>
            <person name="Butt M."/>
            <person name="Kim J.M.J."/>
            <person name="Jeon C.O.C."/>
        </authorList>
    </citation>
    <scope>NUCLEOTIDE SEQUENCE [LARGE SCALE GENOMIC DNA]</scope>
    <source>
        <strain evidence="6 7">KJ40-1</strain>
    </source>
</reference>
<dbReference type="PRINTS" id="PR00032">
    <property type="entry name" value="HTHARAC"/>
</dbReference>
<dbReference type="EMBL" id="JAQLOI010000003">
    <property type="protein sequence ID" value="MDB1125281.1"/>
    <property type="molecule type" value="Genomic_DNA"/>
</dbReference>
<dbReference type="Gene3D" id="2.60.120.10">
    <property type="entry name" value="Jelly Rolls"/>
    <property type="match status" value="1"/>
</dbReference>